<dbReference type="GO" id="GO:0031956">
    <property type="term" value="F:medium-chain fatty acid-CoA ligase activity"/>
    <property type="evidence" value="ECO:0007669"/>
    <property type="project" value="TreeGrafter"/>
</dbReference>
<dbReference type="InterPro" id="IPR042099">
    <property type="entry name" value="ANL_N_sf"/>
</dbReference>
<dbReference type="GO" id="GO:0006631">
    <property type="term" value="P:fatty acid metabolic process"/>
    <property type="evidence" value="ECO:0007669"/>
    <property type="project" value="TreeGrafter"/>
</dbReference>
<dbReference type="OrthoDB" id="10253869at2759"/>
<dbReference type="Proteomes" id="UP000027730">
    <property type="component" value="Unassembled WGS sequence"/>
</dbReference>
<gene>
    <name evidence="2" type="ORF">M436DRAFT_36228</name>
</gene>
<evidence type="ECO:0000313" key="2">
    <source>
        <dbReference type="EMBL" id="KEQ77362.1"/>
    </source>
</evidence>
<sequence>MATKTPNKRLAALDGGPGVQMGSDLMFQQLEEGYDQGPDNIALICAHQSWGYLRNIVGEQPAAGCLTWTYRQMMRAARDIAFVWEEYGVEGGSTLVAFLPSCAELALGLWVAAILDLTFVPLNPSSLNVDGPGEQDYPLEQLGTSVVLVSNLRDAYNFDDLYPDLAKKIELKIVCHEQVGRFFRGWANFTILDTYRSREPRADDKPHRPGPENRFLADNHVAAMLFTQESPDHPPKGCPLTVLNVRTALVNQYILSGQRYLVTCPAWSSATLEAMLVAWKRGSAIVFSGAVFSAQITLSAVELHGCTRLICTPPQLEKLVSHPSRSQRDLSSLRSLSVHGGVVSAELLAQGQDALQTEWASSSFTMAEGFGVLGWGSESLSSTDRTLDSVGTVLSGSRIKVCSLDRDGGSVLGRGEEGRLHVGGDAIIAGYLGGASGQRFYQDLDDKRWFVTDYLATIDANGVVRLTTELKGMFQQPRHNFTTIHRRH</sequence>
<accession>A0A074X5K6</accession>
<dbReference type="GeneID" id="25408587"/>
<dbReference type="EMBL" id="KL584702">
    <property type="protein sequence ID" value="KEQ77362.1"/>
    <property type="molecule type" value="Genomic_DNA"/>
</dbReference>
<feature type="domain" description="AMP-dependent synthetase/ligase" evidence="1">
    <location>
        <begin position="65"/>
        <end position="432"/>
    </location>
</feature>
<dbReference type="AlphaFoldDB" id="A0A074X5K6"/>
<organism evidence="2 3">
    <name type="scientific">Aureobasidium namibiae CBS 147.97</name>
    <dbReference type="NCBI Taxonomy" id="1043004"/>
    <lineage>
        <taxon>Eukaryota</taxon>
        <taxon>Fungi</taxon>
        <taxon>Dikarya</taxon>
        <taxon>Ascomycota</taxon>
        <taxon>Pezizomycotina</taxon>
        <taxon>Dothideomycetes</taxon>
        <taxon>Dothideomycetidae</taxon>
        <taxon>Dothideales</taxon>
        <taxon>Saccotheciaceae</taxon>
        <taxon>Aureobasidium</taxon>
    </lineage>
</organism>
<evidence type="ECO:0000259" key="1">
    <source>
        <dbReference type="Pfam" id="PF00501"/>
    </source>
</evidence>
<dbReference type="PANTHER" id="PTHR43201">
    <property type="entry name" value="ACYL-COA SYNTHETASE"/>
    <property type="match status" value="1"/>
</dbReference>
<dbReference type="Gene3D" id="3.40.50.12780">
    <property type="entry name" value="N-terminal domain of ligase-like"/>
    <property type="match status" value="1"/>
</dbReference>
<evidence type="ECO:0000313" key="3">
    <source>
        <dbReference type="Proteomes" id="UP000027730"/>
    </source>
</evidence>
<dbReference type="HOGENOM" id="CLU_572346_0_0_1"/>
<dbReference type="PANTHER" id="PTHR43201:SF30">
    <property type="entry name" value="AMP-DEPENDENT SYNTHETASE_LIGASE DOMAIN-CONTAINING PROTEIN"/>
    <property type="match status" value="1"/>
</dbReference>
<dbReference type="InterPro" id="IPR000873">
    <property type="entry name" value="AMP-dep_synth/lig_dom"/>
</dbReference>
<dbReference type="STRING" id="1043004.A0A074X5K6"/>
<keyword evidence="3" id="KW-1185">Reference proteome</keyword>
<proteinExistence type="predicted"/>
<dbReference type="RefSeq" id="XP_013431810.1">
    <property type="nucleotide sequence ID" value="XM_013576356.1"/>
</dbReference>
<name>A0A074X5K6_9PEZI</name>
<reference evidence="2 3" key="1">
    <citation type="journal article" date="2014" name="BMC Genomics">
        <title>Genome sequencing of four Aureobasidium pullulans varieties: biotechnological potential, stress tolerance, and description of new species.</title>
        <authorList>
            <person name="Gostin Ar C."/>
            <person name="Ohm R.A."/>
            <person name="Kogej T."/>
            <person name="Sonjak S."/>
            <person name="Turk M."/>
            <person name="Zajc J."/>
            <person name="Zalar P."/>
            <person name="Grube M."/>
            <person name="Sun H."/>
            <person name="Han J."/>
            <person name="Sharma A."/>
            <person name="Chiniquy J."/>
            <person name="Ngan C.Y."/>
            <person name="Lipzen A."/>
            <person name="Barry K."/>
            <person name="Grigoriev I.V."/>
            <person name="Gunde-Cimerman N."/>
        </authorList>
    </citation>
    <scope>NUCLEOTIDE SEQUENCE [LARGE SCALE GENOMIC DNA]</scope>
    <source>
        <strain evidence="2 3">CBS 147.97</strain>
    </source>
</reference>
<dbReference type="SUPFAM" id="SSF56801">
    <property type="entry name" value="Acetyl-CoA synthetase-like"/>
    <property type="match status" value="1"/>
</dbReference>
<protein>
    <submittedName>
        <fullName evidence="2">Acetyl-CoA synthetase-like protein</fullName>
    </submittedName>
</protein>
<dbReference type="Pfam" id="PF00501">
    <property type="entry name" value="AMP-binding"/>
    <property type="match status" value="1"/>
</dbReference>